<protein>
    <recommendedName>
        <fullName evidence="3">DNA translocase FtsK</fullName>
    </recommendedName>
</protein>
<dbReference type="InterPro" id="IPR050206">
    <property type="entry name" value="FtsK/SpoIIIE/SftA"/>
</dbReference>
<feature type="region of interest" description="Disordered" evidence="15">
    <location>
        <begin position="224"/>
        <end position="249"/>
    </location>
</feature>
<dbReference type="GO" id="GO:0007059">
    <property type="term" value="P:chromosome segregation"/>
    <property type="evidence" value="ECO:0007669"/>
    <property type="project" value="UniProtKB-KW"/>
</dbReference>
<evidence type="ECO:0000313" key="19">
    <source>
        <dbReference type="Proteomes" id="UP000242642"/>
    </source>
</evidence>
<dbReference type="GO" id="GO:0051301">
    <property type="term" value="P:cell division"/>
    <property type="evidence" value="ECO:0007669"/>
    <property type="project" value="UniProtKB-KW"/>
</dbReference>
<dbReference type="Gene3D" id="3.30.980.40">
    <property type="match status" value="1"/>
</dbReference>
<evidence type="ECO:0000256" key="16">
    <source>
        <dbReference type="SAM" id="Phobius"/>
    </source>
</evidence>
<keyword evidence="7 14" id="KW-0547">Nucleotide-binding</keyword>
<feature type="compositionally biased region" description="Polar residues" evidence="15">
    <location>
        <begin position="607"/>
        <end position="618"/>
    </location>
</feature>
<feature type="compositionally biased region" description="Basic and acidic residues" evidence="15">
    <location>
        <begin position="235"/>
        <end position="249"/>
    </location>
</feature>
<dbReference type="InterPro" id="IPR036390">
    <property type="entry name" value="WH_DNA-bd_sf"/>
</dbReference>
<dbReference type="SUPFAM" id="SSF52540">
    <property type="entry name" value="P-loop containing nucleoside triphosphate hydrolases"/>
    <property type="match status" value="1"/>
</dbReference>
<feature type="region of interest" description="Disordered" evidence="15">
    <location>
        <begin position="607"/>
        <end position="648"/>
    </location>
</feature>
<feature type="domain" description="FtsK" evidence="17">
    <location>
        <begin position="855"/>
        <end position="1068"/>
    </location>
</feature>
<evidence type="ECO:0000259" key="17">
    <source>
        <dbReference type="PROSITE" id="PS50901"/>
    </source>
</evidence>
<dbReference type="GO" id="GO:0005886">
    <property type="term" value="C:plasma membrane"/>
    <property type="evidence" value="ECO:0007669"/>
    <property type="project" value="UniProtKB-SubCell"/>
</dbReference>
<dbReference type="InterPro" id="IPR036388">
    <property type="entry name" value="WH-like_DNA-bd_sf"/>
</dbReference>
<dbReference type="Gene3D" id="1.10.10.10">
    <property type="entry name" value="Winged helix-like DNA-binding domain superfamily/Winged helix DNA-binding domain"/>
    <property type="match status" value="1"/>
</dbReference>
<dbReference type="Pfam" id="PF13491">
    <property type="entry name" value="FtsK_4TM"/>
    <property type="match status" value="1"/>
</dbReference>
<keyword evidence="9 14" id="KW-0067">ATP-binding</keyword>
<evidence type="ECO:0000256" key="7">
    <source>
        <dbReference type="ARBA" id="ARBA00022741"/>
    </source>
</evidence>
<evidence type="ECO:0000313" key="18">
    <source>
        <dbReference type="EMBL" id="SES85297.1"/>
    </source>
</evidence>
<dbReference type="GO" id="GO:0003677">
    <property type="term" value="F:DNA binding"/>
    <property type="evidence" value="ECO:0007669"/>
    <property type="project" value="UniProtKB-KW"/>
</dbReference>
<dbReference type="InterPro" id="IPR041027">
    <property type="entry name" value="FtsK_alpha"/>
</dbReference>
<evidence type="ECO:0000256" key="1">
    <source>
        <dbReference type="ARBA" id="ARBA00004651"/>
    </source>
</evidence>
<keyword evidence="19" id="KW-1185">Reference proteome</keyword>
<feature type="region of interest" description="Disordered" evidence="15">
    <location>
        <begin position="264"/>
        <end position="292"/>
    </location>
</feature>
<feature type="transmembrane region" description="Helical" evidence="16">
    <location>
        <begin position="164"/>
        <end position="185"/>
    </location>
</feature>
<accession>A0A1H9ZU67</accession>
<evidence type="ECO:0000256" key="10">
    <source>
        <dbReference type="ARBA" id="ARBA00022989"/>
    </source>
</evidence>
<dbReference type="CDD" id="cd01127">
    <property type="entry name" value="TrwB_TraG_TraD_VirD4"/>
    <property type="match status" value="1"/>
</dbReference>
<feature type="transmembrane region" description="Helical" evidence="16">
    <location>
        <begin position="108"/>
        <end position="133"/>
    </location>
</feature>
<dbReference type="Pfam" id="PF09397">
    <property type="entry name" value="FtsK_gamma"/>
    <property type="match status" value="1"/>
</dbReference>
<dbReference type="FunFam" id="3.40.50.300:FF:000209">
    <property type="entry name" value="Cell division protein FtsK"/>
    <property type="match status" value="1"/>
</dbReference>
<dbReference type="InterPro" id="IPR027417">
    <property type="entry name" value="P-loop_NTPase"/>
</dbReference>
<evidence type="ECO:0000256" key="11">
    <source>
        <dbReference type="ARBA" id="ARBA00023125"/>
    </source>
</evidence>
<name>A0A1H9ZU67_9GAMM</name>
<dbReference type="RefSeq" id="WP_177168565.1">
    <property type="nucleotide sequence ID" value="NZ_FOHV01000004.1"/>
</dbReference>
<dbReference type="SUPFAM" id="SSF46785">
    <property type="entry name" value="Winged helix' DNA-binding domain"/>
    <property type="match status" value="1"/>
</dbReference>
<dbReference type="InterPro" id="IPR018541">
    <property type="entry name" value="Ftsk_gamma"/>
</dbReference>
<dbReference type="Gene3D" id="3.40.50.300">
    <property type="entry name" value="P-loop containing nucleotide triphosphate hydrolases"/>
    <property type="match status" value="1"/>
</dbReference>
<dbReference type="STRING" id="1123402.SAMN02583745_00702"/>
<keyword evidence="12 16" id="KW-0472">Membrane</keyword>
<gene>
    <name evidence="18" type="ORF">SAMN02583745_00702</name>
</gene>
<keyword evidence="8" id="KW-0159">Chromosome partition</keyword>
<dbReference type="EMBL" id="FOHV01000004">
    <property type="protein sequence ID" value="SES85297.1"/>
    <property type="molecule type" value="Genomic_DNA"/>
</dbReference>
<dbReference type="Pfam" id="PF17854">
    <property type="entry name" value="FtsK_alpha"/>
    <property type="match status" value="1"/>
</dbReference>
<dbReference type="Pfam" id="PF01580">
    <property type="entry name" value="FtsK_SpoIIIE"/>
    <property type="match status" value="1"/>
</dbReference>
<keyword evidence="6 16" id="KW-0812">Transmembrane</keyword>
<feature type="compositionally biased region" description="Polar residues" evidence="15">
    <location>
        <begin position="266"/>
        <end position="285"/>
    </location>
</feature>
<feature type="transmembrane region" description="Helical" evidence="16">
    <location>
        <begin position="139"/>
        <end position="157"/>
    </location>
</feature>
<dbReference type="GO" id="GO:0005524">
    <property type="term" value="F:ATP binding"/>
    <property type="evidence" value="ECO:0007669"/>
    <property type="project" value="UniProtKB-UniRule"/>
</dbReference>
<dbReference type="InterPro" id="IPR002543">
    <property type="entry name" value="FtsK_dom"/>
</dbReference>
<evidence type="ECO:0000256" key="2">
    <source>
        <dbReference type="ARBA" id="ARBA00006474"/>
    </source>
</evidence>
<evidence type="ECO:0000256" key="15">
    <source>
        <dbReference type="SAM" id="MobiDB-lite"/>
    </source>
</evidence>
<dbReference type="PROSITE" id="PS50901">
    <property type="entry name" value="FTSK"/>
    <property type="match status" value="1"/>
</dbReference>
<dbReference type="SMART" id="SM00843">
    <property type="entry name" value="Ftsk_gamma"/>
    <property type="match status" value="1"/>
</dbReference>
<dbReference type="AlphaFoldDB" id="A0A1H9ZU67"/>
<evidence type="ECO:0000256" key="6">
    <source>
        <dbReference type="ARBA" id="ARBA00022692"/>
    </source>
</evidence>
<feature type="compositionally biased region" description="Polar residues" evidence="15">
    <location>
        <begin position="633"/>
        <end position="648"/>
    </location>
</feature>
<keyword evidence="5" id="KW-0132">Cell division</keyword>
<organism evidence="18 19">
    <name type="scientific">Thorsellia anophelis DSM 18579</name>
    <dbReference type="NCBI Taxonomy" id="1123402"/>
    <lineage>
        <taxon>Bacteria</taxon>
        <taxon>Pseudomonadati</taxon>
        <taxon>Pseudomonadota</taxon>
        <taxon>Gammaproteobacteria</taxon>
        <taxon>Enterobacterales</taxon>
        <taxon>Thorselliaceae</taxon>
        <taxon>Thorsellia</taxon>
    </lineage>
</organism>
<keyword evidence="13" id="KW-0131">Cell cycle</keyword>
<dbReference type="InterPro" id="IPR025199">
    <property type="entry name" value="FtsK_4TM"/>
</dbReference>
<feature type="transmembrane region" description="Helical" evidence="16">
    <location>
        <begin position="63"/>
        <end position="96"/>
    </location>
</feature>
<keyword evidence="11" id="KW-0238">DNA-binding</keyword>
<dbReference type="PANTHER" id="PTHR22683:SF41">
    <property type="entry name" value="DNA TRANSLOCASE FTSK"/>
    <property type="match status" value="1"/>
</dbReference>
<evidence type="ECO:0000256" key="13">
    <source>
        <dbReference type="ARBA" id="ARBA00023306"/>
    </source>
</evidence>
<dbReference type="PANTHER" id="PTHR22683">
    <property type="entry name" value="SPORULATION PROTEIN RELATED"/>
    <property type="match status" value="1"/>
</dbReference>
<keyword evidence="10 16" id="KW-1133">Transmembrane helix</keyword>
<evidence type="ECO:0000256" key="3">
    <source>
        <dbReference type="ARBA" id="ARBA00020887"/>
    </source>
</evidence>
<evidence type="ECO:0000256" key="8">
    <source>
        <dbReference type="ARBA" id="ARBA00022829"/>
    </source>
</evidence>
<reference evidence="19" key="1">
    <citation type="submission" date="2016-10" db="EMBL/GenBank/DDBJ databases">
        <authorList>
            <person name="Varghese N."/>
            <person name="Submissions S."/>
        </authorList>
    </citation>
    <scope>NUCLEOTIDE SEQUENCE [LARGE SCALE GENOMIC DNA]</scope>
    <source>
        <strain evidence="19">DSM 18579</strain>
    </source>
</reference>
<comment type="subcellular location">
    <subcellularLocation>
        <location evidence="1">Cell membrane</location>
        <topology evidence="1">Multi-pass membrane protein</topology>
    </subcellularLocation>
</comment>
<evidence type="ECO:0000256" key="5">
    <source>
        <dbReference type="ARBA" id="ARBA00022618"/>
    </source>
</evidence>
<proteinExistence type="inferred from homology"/>
<dbReference type="Proteomes" id="UP000242642">
    <property type="component" value="Unassembled WGS sequence"/>
</dbReference>
<evidence type="ECO:0000256" key="14">
    <source>
        <dbReference type="PROSITE-ProRule" id="PRU00289"/>
    </source>
</evidence>
<evidence type="ECO:0000256" key="9">
    <source>
        <dbReference type="ARBA" id="ARBA00022840"/>
    </source>
</evidence>
<comment type="similarity">
    <text evidence="2">Belongs to the FtsK/SpoIIIE/SftA family.</text>
</comment>
<sequence>MSNPYHEEVENSDLLNIRHYILEITLMILCLFSIVLAVIVFSYDPADPGWTQTSTSPITTNIAGYFGAFIADMCFFLFGISTYLLPVLTITFSILVYTDNRNRTSICFWQISLKLIGFLLLIVSSCTLATLNIDDNPNYSAGGLIGTLFALLLGIHFNGVLSTLLMLLTWVLGFAILTKLSPLVVAEKLGEIVLLTVTFGRSRDKQVLDEMDPDVDDQDYFAFMDTDTDNNEPEVNSKSKQSSDSHDQDYPIIDMIELSHLEDSTNEAQSKNLDSETIPTSQSIIHTKPNDDLPTFDITQNNHEEYGLLNQENTEQGEYQPSDINPTPIQDAIVNISNTEKKHNDIDEANQVNLSQPSIVEPINDETSKHIITMSTQNELPEQQNIFEHSATTGIQTSKNEEKRTLSLNEKLALLEQQKRSNPVFPIKGSDISKPTSSIDSPQTIEEKRIAERERVRAELASYGIKIPETHPKHPVDYKKEIKQTTVYNGSSTKAVLNRDAKNILGRISENEYTEVIFEQIDDETIVLRRISTAPVQVVTPGHTDLPQANFTKLNTQIEPVTNLTQDKIKDLNSQQESLNHANSLLIADVAQIEVPVEAEEITAFSVKQQQPNHNGNNLVDLKTNLTPPPSADSWQSAEQMHSSSQLDTVNLGDHEQTQSISEITPNEAIDGEHSSSSLNPISTHDESISDVIHRPKNEDPLFHPLLFRETEKLEKPSEPLPTLDLLFNQSSEKIEIDQEQINETAILIENTLADFRIKVTVVGICSGPVITRYELELAPGVKVSRITTLDRDLARALSVSAVRVVEVIPGKPYVGLELPNPKRETLVIRDVLNCEAFREMQSPLALVLGKDIGGEPVVANLAKMPHLLVAGTTGSGKSVGVNAMIISILFKASPEEVRFIMIDPKMLELSIYEGIPHLLTNVVTDMKDAANALRWSVAEMERRYKLMAALGVRNLEGYNEKIKQAEAMQRPIPDPFWKPGDSMDISIPSLEKLPFIVVIVDEFADLIMTEGKKVEELIARLAQKARAAGIHLILATQRPSVDVITGLIKANIPTRIAFTVSSKIDSRTILDQGGAESLLGAGDMLYLPPNSSTTIRVHGAFVADEEVHNVVSNWKARGKPQYIDAITAGDKGNNENETTDEEIVDAVFDAAVQFVIEKQRVSISGIQRQFRIGYNRAARIVEEMEAQGIVSAPAHNGNREVLAQ</sequence>
<keyword evidence="4" id="KW-1003">Cell membrane</keyword>
<evidence type="ECO:0000256" key="12">
    <source>
        <dbReference type="ARBA" id="ARBA00023136"/>
    </source>
</evidence>
<feature type="transmembrane region" description="Helical" evidence="16">
    <location>
        <begin position="20"/>
        <end position="43"/>
    </location>
</feature>
<evidence type="ECO:0000256" key="4">
    <source>
        <dbReference type="ARBA" id="ARBA00022475"/>
    </source>
</evidence>
<feature type="binding site" evidence="14">
    <location>
        <begin position="872"/>
        <end position="879"/>
    </location>
    <ligand>
        <name>ATP</name>
        <dbReference type="ChEBI" id="CHEBI:30616"/>
    </ligand>
</feature>